<evidence type="ECO:0000313" key="2">
    <source>
        <dbReference type="RefSeq" id="XP_005101454.1"/>
    </source>
</evidence>
<organism evidence="1 2">
    <name type="scientific">Aplysia californica</name>
    <name type="common">California sea hare</name>
    <dbReference type="NCBI Taxonomy" id="6500"/>
    <lineage>
        <taxon>Eukaryota</taxon>
        <taxon>Metazoa</taxon>
        <taxon>Spiralia</taxon>
        <taxon>Lophotrochozoa</taxon>
        <taxon>Mollusca</taxon>
        <taxon>Gastropoda</taxon>
        <taxon>Heterobranchia</taxon>
        <taxon>Euthyneura</taxon>
        <taxon>Tectipleura</taxon>
        <taxon>Aplysiida</taxon>
        <taxon>Aplysioidea</taxon>
        <taxon>Aplysiidae</taxon>
        <taxon>Aplysia</taxon>
    </lineage>
</organism>
<name>A0ABM0JU04_APLCA</name>
<accession>A0ABM0JU04</accession>
<reference evidence="2" key="1">
    <citation type="submission" date="2025-08" db="UniProtKB">
        <authorList>
            <consortium name="RefSeq"/>
        </authorList>
    </citation>
    <scope>IDENTIFICATION</scope>
</reference>
<sequence>MVNKFLVQMDNGYADHRDNSYMDIQHLAQQGEGPLSRHKRSITLPSNVTFDLVKEGVFQSQDTVGVGHRIQFKLDILFPAGDTDIQTFTPEFNLSGPDSLPVGGSGLYTFEMTLPFVKKNVQFDVFAPINATVFPAGT</sequence>
<proteinExistence type="predicted"/>
<dbReference type="Proteomes" id="UP000694888">
    <property type="component" value="Unplaced"/>
</dbReference>
<evidence type="ECO:0000313" key="1">
    <source>
        <dbReference type="Proteomes" id="UP000694888"/>
    </source>
</evidence>
<keyword evidence="1" id="KW-1185">Reference proteome</keyword>
<protein>
    <submittedName>
        <fullName evidence="2">Uncharacterized protein LOC101854876</fullName>
    </submittedName>
</protein>
<gene>
    <name evidence="2" type="primary">LOC101854876</name>
</gene>
<dbReference type="GeneID" id="101854876"/>
<dbReference type="RefSeq" id="XP_005101454.1">
    <property type="nucleotide sequence ID" value="XM_005101397.1"/>
</dbReference>